<dbReference type="EMBL" id="QYUK01000011">
    <property type="protein sequence ID" value="RJF88932.1"/>
    <property type="molecule type" value="Genomic_DNA"/>
</dbReference>
<proteinExistence type="predicted"/>
<dbReference type="Gene3D" id="1.10.260.40">
    <property type="entry name" value="lambda repressor-like DNA-binding domains"/>
    <property type="match status" value="1"/>
</dbReference>
<dbReference type="RefSeq" id="WP_119779947.1">
    <property type="nucleotide sequence ID" value="NZ_QYUK01000011.1"/>
</dbReference>
<dbReference type="OrthoDB" id="9788479at2"/>
<feature type="domain" description="HTH cro/C1-type" evidence="1">
    <location>
        <begin position="45"/>
        <end position="92"/>
    </location>
</feature>
<keyword evidence="3" id="KW-1185">Reference proteome</keyword>
<name>A0A418WG28_9PROT</name>
<dbReference type="CDD" id="cd00093">
    <property type="entry name" value="HTH_XRE"/>
    <property type="match status" value="1"/>
</dbReference>
<evidence type="ECO:0000313" key="2">
    <source>
        <dbReference type="EMBL" id="RJF88932.1"/>
    </source>
</evidence>
<gene>
    <name evidence="2" type="ORF">D3874_19735</name>
</gene>
<protein>
    <submittedName>
        <fullName evidence="2">XRE family transcriptional regulator</fullName>
    </submittedName>
</protein>
<comment type="caution">
    <text evidence="2">The sequence shown here is derived from an EMBL/GenBank/DDBJ whole genome shotgun (WGS) entry which is preliminary data.</text>
</comment>
<sequence length="105" mass="11193">MTKAASGARFASVWDALSDTPEEAATMKLRSALLMALGQEIKRWNLTQVAAAKRLGVTQPRLNKLLKGHINDFSLDSLVDLAGRAGLEIAVKVGRPKARPAAKAA</sequence>
<dbReference type="SUPFAM" id="SSF47413">
    <property type="entry name" value="lambda repressor-like DNA-binding domains"/>
    <property type="match status" value="1"/>
</dbReference>
<evidence type="ECO:0000259" key="1">
    <source>
        <dbReference type="PROSITE" id="PS50943"/>
    </source>
</evidence>
<dbReference type="InterPro" id="IPR010982">
    <property type="entry name" value="Lambda_DNA-bd_dom_sf"/>
</dbReference>
<dbReference type="PROSITE" id="PS50943">
    <property type="entry name" value="HTH_CROC1"/>
    <property type="match status" value="1"/>
</dbReference>
<dbReference type="Proteomes" id="UP000284605">
    <property type="component" value="Unassembled WGS sequence"/>
</dbReference>
<reference evidence="2 3" key="1">
    <citation type="submission" date="2018-09" db="EMBL/GenBank/DDBJ databases">
        <authorList>
            <person name="Zhu H."/>
        </authorList>
    </citation>
    <scope>NUCLEOTIDE SEQUENCE [LARGE SCALE GENOMIC DNA]</scope>
    <source>
        <strain evidence="2 3">K1W22B-8</strain>
    </source>
</reference>
<dbReference type="InterPro" id="IPR039554">
    <property type="entry name" value="HigA2-like_HTH"/>
</dbReference>
<dbReference type="Pfam" id="PF13744">
    <property type="entry name" value="HTH_37"/>
    <property type="match status" value="1"/>
</dbReference>
<dbReference type="AlphaFoldDB" id="A0A418WG28"/>
<accession>A0A418WG28</accession>
<evidence type="ECO:0000313" key="3">
    <source>
        <dbReference type="Proteomes" id="UP000284605"/>
    </source>
</evidence>
<dbReference type="GO" id="GO:0003677">
    <property type="term" value="F:DNA binding"/>
    <property type="evidence" value="ECO:0007669"/>
    <property type="project" value="InterPro"/>
</dbReference>
<dbReference type="InterPro" id="IPR001387">
    <property type="entry name" value="Cro/C1-type_HTH"/>
</dbReference>
<organism evidence="2 3">
    <name type="scientific">Oleomonas cavernae</name>
    <dbReference type="NCBI Taxonomy" id="2320859"/>
    <lineage>
        <taxon>Bacteria</taxon>
        <taxon>Pseudomonadati</taxon>
        <taxon>Pseudomonadota</taxon>
        <taxon>Alphaproteobacteria</taxon>
        <taxon>Acetobacterales</taxon>
        <taxon>Acetobacteraceae</taxon>
        <taxon>Oleomonas</taxon>
    </lineage>
</organism>